<dbReference type="EMBL" id="JBBPBM010000235">
    <property type="protein sequence ID" value="KAK8499535.1"/>
    <property type="molecule type" value="Genomic_DNA"/>
</dbReference>
<accession>A0ABR2AZ02</accession>
<name>A0ABR2AZ02_9ROSI</name>
<evidence type="ECO:0000313" key="1">
    <source>
        <dbReference type="EMBL" id="KAK8499535.1"/>
    </source>
</evidence>
<proteinExistence type="predicted"/>
<comment type="caution">
    <text evidence="1">The sequence shown here is derived from an EMBL/GenBank/DDBJ whole genome shotgun (WGS) entry which is preliminary data.</text>
</comment>
<evidence type="ECO:0000313" key="2">
    <source>
        <dbReference type="Proteomes" id="UP001472677"/>
    </source>
</evidence>
<keyword evidence="2" id="KW-1185">Reference proteome</keyword>
<reference evidence="1 2" key="1">
    <citation type="journal article" date="2024" name="G3 (Bethesda)">
        <title>Genome assembly of Hibiscus sabdariffa L. provides insights into metabolisms of medicinal natural products.</title>
        <authorList>
            <person name="Kim T."/>
        </authorList>
    </citation>
    <scope>NUCLEOTIDE SEQUENCE [LARGE SCALE GENOMIC DNA]</scope>
    <source>
        <strain evidence="1">TK-2024</strain>
        <tissue evidence="1">Old leaves</tissue>
    </source>
</reference>
<organism evidence="1 2">
    <name type="scientific">Hibiscus sabdariffa</name>
    <name type="common">roselle</name>
    <dbReference type="NCBI Taxonomy" id="183260"/>
    <lineage>
        <taxon>Eukaryota</taxon>
        <taxon>Viridiplantae</taxon>
        <taxon>Streptophyta</taxon>
        <taxon>Embryophyta</taxon>
        <taxon>Tracheophyta</taxon>
        <taxon>Spermatophyta</taxon>
        <taxon>Magnoliopsida</taxon>
        <taxon>eudicotyledons</taxon>
        <taxon>Gunneridae</taxon>
        <taxon>Pentapetalae</taxon>
        <taxon>rosids</taxon>
        <taxon>malvids</taxon>
        <taxon>Malvales</taxon>
        <taxon>Malvaceae</taxon>
        <taxon>Malvoideae</taxon>
        <taxon>Hibiscus</taxon>
    </lineage>
</organism>
<protein>
    <submittedName>
        <fullName evidence="1">Uncharacterized protein</fullName>
    </submittedName>
</protein>
<sequence length="71" mass="8367">MTIPVRQGELRTFFCDQGDPTVRHQTSNHALIVQPRFINQAWKHVSLELKDTEVRAYRTDHVQVRSYPFNS</sequence>
<gene>
    <name evidence="1" type="ORF">V6N12_011620</name>
</gene>
<dbReference type="Proteomes" id="UP001472677">
    <property type="component" value="Unassembled WGS sequence"/>
</dbReference>